<accession>A0A9D4TPT7</accession>
<dbReference type="GO" id="GO:0042128">
    <property type="term" value="P:nitrate assimilation"/>
    <property type="evidence" value="ECO:0007669"/>
    <property type="project" value="UniProtKB-KW"/>
</dbReference>
<evidence type="ECO:0000256" key="2">
    <source>
        <dbReference type="ARBA" id="ARBA00023063"/>
    </source>
</evidence>
<dbReference type="Gene3D" id="2.102.10.10">
    <property type="entry name" value="Rieske [2Fe-2S] iron-sulphur domain"/>
    <property type="match status" value="1"/>
</dbReference>
<dbReference type="EMBL" id="SIDB01000006">
    <property type="protein sequence ID" value="KAI3431458.1"/>
    <property type="molecule type" value="Genomic_DNA"/>
</dbReference>
<proteinExistence type="predicted"/>
<sequence length="218" mass="23313">MASLASLARAPVAQQSVAAAQRRQLAAAPGFCASGQQRQRRQLVVVAGQGFGSTQQNAGPRVSNKKKQPKIARYLERDVAKEAAADDGDTDGWIEMPNVDVETTFVSKPIKPLILATGRAVCVFKVGDTVFASDANSTAYKYPLADANILSVKGKPAVEVPLDGTVYDLATGKVLSWCPKNTLARKVLGGLKDKSDPEDLPVYPVDIRGNKVFVKFVK</sequence>
<keyword evidence="1" id="KW-0560">Oxidoreductase</keyword>
<dbReference type="SUPFAM" id="SSF50022">
    <property type="entry name" value="ISP domain"/>
    <property type="match status" value="1"/>
</dbReference>
<dbReference type="OrthoDB" id="1910064at2759"/>
<gene>
    <name evidence="4" type="ORF">D9Q98_004510</name>
</gene>
<evidence type="ECO:0000313" key="5">
    <source>
        <dbReference type="Proteomes" id="UP001055712"/>
    </source>
</evidence>
<keyword evidence="2" id="KW-0534">Nitrate assimilation</keyword>
<dbReference type="GO" id="GO:0008942">
    <property type="term" value="F:nitrite reductase [NAD(P)H] activity"/>
    <property type="evidence" value="ECO:0007669"/>
    <property type="project" value="InterPro"/>
</dbReference>
<dbReference type="Proteomes" id="UP001055712">
    <property type="component" value="Unassembled WGS sequence"/>
</dbReference>
<evidence type="ECO:0000259" key="3">
    <source>
        <dbReference type="Pfam" id="PF13806"/>
    </source>
</evidence>
<reference evidence="4" key="2">
    <citation type="submission" date="2020-11" db="EMBL/GenBank/DDBJ databases">
        <authorList>
            <person name="Cecchin M."/>
            <person name="Marcolungo L."/>
            <person name="Rossato M."/>
            <person name="Girolomoni L."/>
            <person name="Cosentino E."/>
            <person name="Cuine S."/>
            <person name="Li-Beisson Y."/>
            <person name="Delledonne M."/>
            <person name="Ballottari M."/>
        </authorList>
    </citation>
    <scope>NUCLEOTIDE SEQUENCE</scope>
    <source>
        <strain evidence="4">211/11P</strain>
        <tissue evidence="4">Whole cell</tissue>
    </source>
</reference>
<keyword evidence="5" id="KW-1185">Reference proteome</keyword>
<dbReference type="Pfam" id="PF13806">
    <property type="entry name" value="Rieske_2"/>
    <property type="match status" value="1"/>
</dbReference>
<evidence type="ECO:0000256" key="1">
    <source>
        <dbReference type="ARBA" id="ARBA00023002"/>
    </source>
</evidence>
<dbReference type="GO" id="GO:0051537">
    <property type="term" value="F:2 iron, 2 sulfur cluster binding"/>
    <property type="evidence" value="ECO:0007669"/>
    <property type="project" value="InterPro"/>
</dbReference>
<organism evidence="4 5">
    <name type="scientific">Chlorella vulgaris</name>
    <name type="common">Green alga</name>
    <dbReference type="NCBI Taxonomy" id="3077"/>
    <lineage>
        <taxon>Eukaryota</taxon>
        <taxon>Viridiplantae</taxon>
        <taxon>Chlorophyta</taxon>
        <taxon>core chlorophytes</taxon>
        <taxon>Trebouxiophyceae</taxon>
        <taxon>Chlorellales</taxon>
        <taxon>Chlorellaceae</taxon>
        <taxon>Chlorella clade</taxon>
        <taxon>Chlorella</taxon>
    </lineage>
</organism>
<name>A0A9D4TPT7_CHLVU</name>
<feature type="domain" description="Rieske-like [2Fe-2S]" evidence="3">
    <location>
        <begin position="114"/>
        <end position="215"/>
    </location>
</feature>
<protein>
    <recommendedName>
        <fullName evidence="3">Rieske-like [2Fe-2S] domain-containing protein</fullName>
    </recommendedName>
</protein>
<dbReference type="InterPro" id="IPR012748">
    <property type="entry name" value="Rieske-like_NirD"/>
</dbReference>
<dbReference type="AlphaFoldDB" id="A0A9D4TPT7"/>
<reference evidence="4" key="1">
    <citation type="journal article" date="2019" name="Plant J.">
        <title>Chlorella vulgaris genome assembly and annotation reveals the molecular basis for metabolic acclimation to high light conditions.</title>
        <authorList>
            <person name="Cecchin M."/>
            <person name="Marcolungo L."/>
            <person name="Rossato M."/>
            <person name="Girolomoni L."/>
            <person name="Cosentino E."/>
            <person name="Cuine S."/>
            <person name="Li-Beisson Y."/>
            <person name="Delledonne M."/>
            <person name="Ballottari M."/>
        </authorList>
    </citation>
    <scope>NUCLEOTIDE SEQUENCE</scope>
    <source>
        <strain evidence="4">211/11P</strain>
    </source>
</reference>
<dbReference type="InterPro" id="IPR036922">
    <property type="entry name" value="Rieske_2Fe-2S_sf"/>
</dbReference>
<comment type="caution">
    <text evidence="4">The sequence shown here is derived from an EMBL/GenBank/DDBJ whole genome shotgun (WGS) entry which is preliminary data.</text>
</comment>
<evidence type="ECO:0000313" key="4">
    <source>
        <dbReference type="EMBL" id="KAI3431458.1"/>
    </source>
</evidence>